<dbReference type="Proteomes" id="UP000197065">
    <property type="component" value="Unassembled WGS sequence"/>
</dbReference>
<accession>A0A212RN10</accession>
<protein>
    <submittedName>
        <fullName evidence="1">Uncharacterized protein</fullName>
    </submittedName>
</protein>
<dbReference type="RefSeq" id="WP_279311748.1">
    <property type="nucleotide sequence ID" value="NZ_FYEH01000011.1"/>
</dbReference>
<gene>
    <name evidence="1" type="ORF">SAMN07250955_11128</name>
</gene>
<keyword evidence="2" id="KW-1185">Reference proteome</keyword>
<dbReference type="EMBL" id="FYEH01000011">
    <property type="protein sequence ID" value="SNB73919.1"/>
    <property type="molecule type" value="Genomic_DNA"/>
</dbReference>
<name>A0A212RN10_9PROT</name>
<organism evidence="1 2">
    <name type="scientific">Arboricoccus pini</name>
    <dbReference type="NCBI Taxonomy" id="1963835"/>
    <lineage>
        <taxon>Bacteria</taxon>
        <taxon>Pseudomonadati</taxon>
        <taxon>Pseudomonadota</taxon>
        <taxon>Alphaproteobacteria</taxon>
        <taxon>Geminicoccales</taxon>
        <taxon>Geminicoccaceae</taxon>
        <taxon>Arboricoccus</taxon>
    </lineage>
</organism>
<dbReference type="AlphaFoldDB" id="A0A212RN10"/>
<proteinExistence type="predicted"/>
<evidence type="ECO:0000313" key="1">
    <source>
        <dbReference type="EMBL" id="SNB73919.1"/>
    </source>
</evidence>
<reference evidence="1 2" key="1">
    <citation type="submission" date="2017-06" db="EMBL/GenBank/DDBJ databases">
        <authorList>
            <person name="Kim H.J."/>
            <person name="Triplett B.A."/>
        </authorList>
    </citation>
    <scope>NUCLEOTIDE SEQUENCE [LARGE SCALE GENOMIC DNA]</scope>
    <source>
        <strain evidence="1 2">B29T1</strain>
    </source>
</reference>
<sequence length="40" mass="4711">MIVRARHIAQKAVRQCHRVAAVVHDWIMELEVEDRGHGRH</sequence>
<evidence type="ECO:0000313" key="2">
    <source>
        <dbReference type="Proteomes" id="UP000197065"/>
    </source>
</evidence>